<reference evidence="1 2" key="1">
    <citation type="submission" date="2016-12" db="EMBL/GenBank/DDBJ databases">
        <title>Domibacillus antri genome sequencing.</title>
        <authorList>
            <person name="Verma A."/>
            <person name="Krishnamurthi S."/>
        </authorList>
    </citation>
    <scope>NUCLEOTIDE SEQUENCE [LARGE SCALE GENOMIC DNA]</scope>
    <source>
        <strain evidence="1 2">XD80</strain>
    </source>
</reference>
<dbReference type="Proteomes" id="UP000185568">
    <property type="component" value="Unassembled WGS sequence"/>
</dbReference>
<keyword evidence="2" id="KW-1185">Reference proteome</keyword>
<dbReference type="OrthoDB" id="568239at2"/>
<gene>
    <name evidence="1" type="ORF">BTO30_08765</name>
</gene>
<evidence type="ECO:0000313" key="1">
    <source>
        <dbReference type="EMBL" id="OLN22570.1"/>
    </source>
</evidence>
<evidence type="ECO:0000313" key="2">
    <source>
        <dbReference type="Proteomes" id="UP000185568"/>
    </source>
</evidence>
<dbReference type="AlphaFoldDB" id="A0A1Q8Q5E0"/>
<name>A0A1Q8Q5E0_9BACI</name>
<dbReference type="RefSeq" id="WP_075398351.1">
    <property type="nucleotide sequence ID" value="NZ_MSDU01000016.1"/>
</dbReference>
<dbReference type="EMBL" id="MSDU01000016">
    <property type="protein sequence ID" value="OLN22570.1"/>
    <property type="molecule type" value="Genomic_DNA"/>
</dbReference>
<dbReference type="STRING" id="1714264.BTO30_08765"/>
<proteinExistence type="predicted"/>
<sequence length="272" mass="31698">MVSSPHLYEVWILFQLIHQLKKAQFTCENITGSMIAHFEKERTLSGWSGKFKSSKGAAGLYYEKEIDLENGRKVKPDFIFLFKNSNQNWDAHVLDAKYKPYTNINENVLQNDLEHSARRYLEIKHEKITVKSAALVHIDEKTNNWNVDANHLYKISQFPTLPGLTDHLATYMKRIFHHFNNWLSMCPKCGGDAECILGNYKVTYICDRCENVWVKNQCRGDFHPNSTTPRLLKYPSGNYNIQVGNQWNVYCPVCFRDVNGNRIRQNLYGHCL</sequence>
<comment type="caution">
    <text evidence="1">The sequence shown here is derived from an EMBL/GenBank/DDBJ whole genome shotgun (WGS) entry which is preliminary data.</text>
</comment>
<protein>
    <submittedName>
        <fullName evidence="1">Uncharacterized protein</fullName>
    </submittedName>
</protein>
<organism evidence="1 2">
    <name type="scientific">Domibacillus antri</name>
    <dbReference type="NCBI Taxonomy" id="1714264"/>
    <lineage>
        <taxon>Bacteria</taxon>
        <taxon>Bacillati</taxon>
        <taxon>Bacillota</taxon>
        <taxon>Bacilli</taxon>
        <taxon>Bacillales</taxon>
        <taxon>Bacillaceae</taxon>
        <taxon>Domibacillus</taxon>
    </lineage>
</organism>
<accession>A0A1Q8Q5E0</accession>